<evidence type="ECO:0000256" key="2">
    <source>
        <dbReference type="ARBA" id="ARBA00005453"/>
    </source>
</evidence>
<reference evidence="7" key="1">
    <citation type="submission" date="2019-08" db="EMBL/GenBank/DDBJ databases">
        <title>The genome of the North American firefly Photinus pyralis.</title>
        <authorList>
            <consortium name="Photinus pyralis genome working group"/>
            <person name="Fallon T.R."/>
            <person name="Sander Lower S.E."/>
            <person name="Weng J.-K."/>
        </authorList>
    </citation>
    <scope>NUCLEOTIDE SEQUENCE</scope>
    <source>
        <strain evidence="7">TRF0915ILg1</strain>
        <tissue evidence="7">Whole body</tissue>
    </source>
</reference>
<dbReference type="PANTHER" id="PTHR31107:SF2">
    <property type="entry name" value="CYTOCHROME C OXIDASE ASSEMBLY FACTOR 8"/>
    <property type="match status" value="1"/>
</dbReference>
<keyword evidence="6" id="KW-0472">Membrane</keyword>
<evidence type="ECO:0000313" key="7">
    <source>
        <dbReference type="EMBL" id="KAF2905452.1"/>
    </source>
</evidence>
<evidence type="ECO:0000256" key="1">
    <source>
        <dbReference type="ARBA" id="ARBA00004443"/>
    </source>
</evidence>
<comment type="similarity">
    <text evidence="2">Belongs to the COA8 family.</text>
</comment>
<dbReference type="PANTHER" id="PTHR31107">
    <property type="entry name" value="APOPTOGENIC PROTEIN 1, MITOCHONDRIAL"/>
    <property type="match status" value="1"/>
</dbReference>
<dbReference type="AlphaFoldDB" id="A0A8K0DLD0"/>
<evidence type="ECO:0000256" key="5">
    <source>
        <dbReference type="ARBA" id="ARBA00023128"/>
    </source>
</evidence>
<keyword evidence="8" id="KW-1185">Reference proteome</keyword>
<name>A0A8K0DLD0_IGNLU</name>
<sequence length="119" mass="14523">MIGPPNPVSNLRPIIRQRLLHETPLQQRLRELQDETQAWNEEFWSEHNTRFIKEKESYIKSHLNPNDERKTLTADEMSEFYKAFLDHNWKTHVKYNFEWYSRNFTLLFLALKVNLGFTR</sequence>
<evidence type="ECO:0000313" key="8">
    <source>
        <dbReference type="Proteomes" id="UP000801492"/>
    </source>
</evidence>
<comment type="subcellular location">
    <subcellularLocation>
        <location evidence="1">Mitochondrion inner membrane</location>
        <topology evidence="1">Peripheral membrane protein</topology>
        <orientation evidence="1">Matrix side</orientation>
    </subcellularLocation>
</comment>
<dbReference type="InterPro" id="IPR018796">
    <property type="entry name" value="COA8"/>
</dbReference>
<dbReference type="EMBL" id="VTPC01000532">
    <property type="protein sequence ID" value="KAF2905452.1"/>
    <property type="molecule type" value="Genomic_DNA"/>
</dbReference>
<evidence type="ECO:0000256" key="3">
    <source>
        <dbReference type="ARBA" id="ARBA00022792"/>
    </source>
</evidence>
<organism evidence="7 8">
    <name type="scientific">Ignelater luminosus</name>
    <name type="common">Cucubano</name>
    <name type="synonym">Pyrophorus luminosus</name>
    <dbReference type="NCBI Taxonomy" id="2038154"/>
    <lineage>
        <taxon>Eukaryota</taxon>
        <taxon>Metazoa</taxon>
        <taxon>Ecdysozoa</taxon>
        <taxon>Arthropoda</taxon>
        <taxon>Hexapoda</taxon>
        <taxon>Insecta</taxon>
        <taxon>Pterygota</taxon>
        <taxon>Neoptera</taxon>
        <taxon>Endopterygota</taxon>
        <taxon>Coleoptera</taxon>
        <taxon>Polyphaga</taxon>
        <taxon>Elateriformia</taxon>
        <taxon>Elateroidea</taxon>
        <taxon>Elateridae</taxon>
        <taxon>Agrypninae</taxon>
        <taxon>Pyrophorini</taxon>
        <taxon>Ignelater</taxon>
    </lineage>
</organism>
<keyword evidence="3" id="KW-0999">Mitochondrion inner membrane</keyword>
<comment type="caution">
    <text evidence="7">The sequence shown here is derived from an EMBL/GenBank/DDBJ whole genome shotgun (WGS) entry which is preliminary data.</text>
</comment>
<dbReference type="GO" id="GO:0097193">
    <property type="term" value="P:intrinsic apoptotic signaling pathway"/>
    <property type="evidence" value="ECO:0007669"/>
    <property type="project" value="InterPro"/>
</dbReference>
<evidence type="ECO:0000256" key="4">
    <source>
        <dbReference type="ARBA" id="ARBA00022946"/>
    </source>
</evidence>
<keyword evidence="5" id="KW-0496">Mitochondrion</keyword>
<evidence type="ECO:0000256" key="6">
    <source>
        <dbReference type="ARBA" id="ARBA00023136"/>
    </source>
</evidence>
<dbReference type="GO" id="GO:0005743">
    <property type="term" value="C:mitochondrial inner membrane"/>
    <property type="evidence" value="ECO:0007669"/>
    <property type="project" value="UniProtKB-SubCell"/>
</dbReference>
<dbReference type="Proteomes" id="UP000801492">
    <property type="component" value="Unassembled WGS sequence"/>
</dbReference>
<evidence type="ECO:0008006" key="9">
    <source>
        <dbReference type="Google" id="ProtNLM"/>
    </source>
</evidence>
<dbReference type="Pfam" id="PF10231">
    <property type="entry name" value="COA8"/>
    <property type="match status" value="1"/>
</dbReference>
<keyword evidence="4" id="KW-0809">Transit peptide</keyword>
<accession>A0A8K0DLD0</accession>
<dbReference type="OrthoDB" id="6246201at2759"/>
<protein>
    <recommendedName>
        <fullName evidence="9">Apoptogenic protein 1, mitochondrial</fullName>
    </recommendedName>
</protein>
<gene>
    <name evidence="7" type="ORF">ILUMI_00725</name>
</gene>
<proteinExistence type="inferred from homology"/>